<organism evidence="3 4">
    <name type="scientific">Phialocephala subalpina</name>
    <dbReference type="NCBI Taxonomy" id="576137"/>
    <lineage>
        <taxon>Eukaryota</taxon>
        <taxon>Fungi</taxon>
        <taxon>Dikarya</taxon>
        <taxon>Ascomycota</taxon>
        <taxon>Pezizomycotina</taxon>
        <taxon>Leotiomycetes</taxon>
        <taxon>Helotiales</taxon>
        <taxon>Mollisiaceae</taxon>
        <taxon>Phialocephala</taxon>
        <taxon>Phialocephala fortinii species complex</taxon>
    </lineage>
</organism>
<dbReference type="PANTHER" id="PTHR12358">
    <property type="entry name" value="SPHINGOSINE KINASE"/>
    <property type="match status" value="1"/>
</dbReference>
<evidence type="ECO:0000256" key="1">
    <source>
        <dbReference type="SAM" id="MobiDB-lite"/>
    </source>
</evidence>
<feature type="region of interest" description="Disordered" evidence="1">
    <location>
        <begin position="1"/>
        <end position="26"/>
    </location>
</feature>
<evidence type="ECO:0000259" key="2">
    <source>
        <dbReference type="PROSITE" id="PS50146"/>
    </source>
</evidence>
<dbReference type="GO" id="GO:0001727">
    <property type="term" value="F:lipid kinase activity"/>
    <property type="evidence" value="ECO:0007669"/>
    <property type="project" value="TreeGrafter"/>
</dbReference>
<keyword evidence="4" id="KW-1185">Reference proteome</keyword>
<dbReference type="InterPro" id="IPR050187">
    <property type="entry name" value="Lipid_Phosphate_FormReg"/>
</dbReference>
<feature type="domain" description="DAGKc" evidence="2">
    <location>
        <begin position="111"/>
        <end position="264"/>
    </location>
</feature>
<dbReference type="PROSITE" id="PS50146">
    <property type="entry name" value="DAGK"/>
    <property type="match status" value="1"/>
</dbReference>
<reference evidence="3 4" key="1">
    <citation type="submission" date="2016-03" db="EMBL/GenBank/DDBJ databases">
        <authorList>
            <person name="Ploux O."/>
        </authorList>
    </citation>
    <scope>NUCLEOTIDE SEQUENCE [LARGE SCALE GENOMIC DNA]</scope>
    <source>
        <strain evidence="3 4">UAMH 11012</strain>
    </source>
</reference>
<dbReference type="GO" id="GO:0016020">
    <property type="term" value="C:membrane"/>
    <property type="evidence" value="ECO:0007669"/>
    <property type="project" value="TreeGrafter"/>
</dbReference>
<dbReference type="AlphaFoldDB" id="A0A1L7XT28"/>
<dbReference type="OrthoDB" id="3853857at2759"/>
<dbReference type="Gene3D" id="3.40.50.10330">
    <property type="entry name" value="Probable inorganic polyphosphate/atp-NAD kinase, domain 1"/>
    <property type="match status" value="1"/>
</dbReference>
<name>A0A1L7XT28_9HELO</name>
<dbReference type="InterPro" id="IPR017438">
    <property type="entry name" value="ATP-NAD_kinase_N"/>
</dbReference>
<dbReference type="EMBL" id="FJOG01000051">
    <property type="protein sequence ID" value="CZR68155.1"/>
    <property type="molecule type" value="Genomic_DNA"/>
</dbReference>
<evidence type="ECO:0000313" key="3">
    <source>
        <dbReference type="EMBL" id="CZR68155.1"/>
    </source>
</evidence>
<evidence type="ECO:0000313" key="4">
    <source>
        <dbReference type="Proteomes" id="UP000184330"/>
    </source>
</evidence>
<protein>
    <recommendedName>
        <fullName evidence="2">DAGKc domain-containing protein</fullName>
    </recommendedName>
</protein>
<dbReference type="Pfam" id="PF00781">
    <property type="entry name" value="DAGK_cat"/>
    <property type="match status" value="1"/>
</dbReference>
<feature type="compositionally biased region" description="Low complexity" evidence="1">
    <location>
        <begin position="1"/>
        <end position="23"/>
    </location>
</feature>
<dbReference type="Gene3D" id="2.60.200.40">
    <property type="match status" value="1"/>
</dbReference>
<dbReference type="GO" id="GO:0005737">
    <property type="term" value="C:cytoplasm"/>
    <property type="evidence" value="ECO:0007669"/>
    <property type="project" value="TreeGrafter"/>
</dbReference>
<accession>A0A1L7XT28</accession>
<dbReference type="PANTHER" id="PTHR12358:SF108">
    <property type="entry name" value="DAGKC DOMAIN-CONTAINING PROTEIN"/>
    <property type="match status" value="1"/>
</dbReference>
<dbReference type="Proteomes" id="UP000184330">
    <property type="component" value="Unassembled WGS sequence"/>
</dbReference>
<dbReference type="InterPro" id="IPR016064">
    <property type="entry name" value="NAD/diacylglycerol_kinase_sf"/>
</dbReference>
<gene>
    <name evidence="3" type="ORF">PAC_18054</name>
</gene>
<proteinExistence type="predicted"/>
<dbReference type="SUPFAM" id="SSF111331">
    <property type="entry name" value="NAD kinase/diacylglycerol kinase-like"/>
    <property type="match status" value="1"/>
</dbReference>
<dbReference type="GO" id="GO:0046512">
    <property type="term" value="P:sphingosine biosynthetic process"/>
    <property type="evidence" value="ECO:0007669"/>
    <property type="project" value="TreeGrafter"/>
</dbReference>
<sequence>MADSSSDSLGHSSSSSDTESSTTNYGHVEDEPAHFLYRDGALSWGSSKLLDENIICVTSQPDSSTAHTIFSLAPVEEGSKIPFELRTTRTTLLPQEFLERHLFKGLPAYLRPGNEIHVLISTLSGTGLAPGFFDDILHPVLLAIGLADFQYTVLRTKDTESVIEFARATLLPAANDGKKQTVLMLSGDGGMVDTVNGLLEDEKRSETYKRPTLALLPLGTGNALFHSLHKPTVGGVPSIYIQGLRTLLHGTPKPLPIFQATFSPGARLITNEAQTTSPLKNNTLYGAVVASYGLHATLVADSDTTEYRKHGDKRFGLVAKDLLFPEDGAKPHAYHAEVSFLKDGHKEVVNREEHGYVLSTLVSNLEKLFTISPHSKPFDRSLRVVHFGALGGEDTMNVMKAAYDNGKHVGADNVGYENVETLRIDFKEPGESWKWRRCCIDGLIVGVEEGGWMEVSLLGSGEEAVDVVADAP</sequence>
<dbReference type="InterPro" id="IPR001206">
    <property type="entry name" value="Diacylglycerol_kinase_cat_dom"/>
</dbReference>